<proteinExistence type="predicted"/>
<sequence length="212" mass="24204">MLTRENFEACIQELESFYNGTILNGGILESVWYKTLKHLPLEKLQSAIAGCFKKHPRQYNFFPSAGQILDFANFVGGEYREPGESILGDFSLPILPSVEERLTPEQKAELNKRGRLQARIIVNAQSWMTPEQKDALVEQLKLKETHELEAIASTSARLPRRPKFNNLSLTIKNLEQELGIQCDYEEEEVTSEVKASSYDTRAIARQWLEGSR</sequence>
<organism evidence="1 2">
    <name type="scientific">Nostoc punctiforme NIES-2108</name>
    <dbReference type="NCBI Taxonomy" id="1356359"/>
    <lineage>
        <taxon>Bacteria</taxon>
        <taxon>Bacillati</taxon>
        <taxon>Cyanobacteriota</taxon>
        <taxon>Cyanophyceae</taxon>
        <taxon>Nostocales</taxon>
        <taxon>Nostocaceae</taxon>
        <taxon>Nostoc</taxon>
    </lineage>
</organism>
<dbReference type="Proteomes" id="UP000252085">
    <property type="component" value="Unassembled WGS sequence"/>
</dbReference>
<reference evidence="1 2" key="1">
    <citation type="submission" date="2016-04" db="EMBL/GenBank/DDBJ databases">
        <authorList>
            <person name="Evans L.H."/>
            <person name="Alamgir A."/>
            <person name="Owens N."/>
            <person name="Weber N.D."/>
            <person name="Virtaneva K."/>
            <person name="Barbian K."/>
            <person name="Babar A."/>
            <person name="Rosenke K."/>
        </authorList>
    </citation>
    <scope>NUCLEOTIDE SEQUENCE [LARGE SCALE GENOMIC DNA]</scope>
    <source>
        <strain evidence="1">NIES-2108</strain>
    </source>
</reference>
<gene>
    <name evidence="1" type="ORF">A6769_38575</name>
</gene>
<comment type="caution">
    <text evidence="1">The sequence shown here is derived from an EMBL/GenBank/DDBJ whole genome shotgun (WGS) entry which is preliminary data.</text>
</comment>
<accession>A0A367S3E0</accession>
<protein>
    <submittedName>
        <fullName evidence="1">Uncharacterized protein</fullName>
    </submittedName>
</protein>
<name>A0A367S3E0_NOSPU</name>
<evidence type="ECO:0000313" key="2">
    <source>
        <dbReference type="Proteomes" id="UP000252085"/>
    </source>
</evidence>
<dbReference type="AlphaFoldDB" id="A0A367S3E0"/>
<dbReference type="EMBL" id="LXQE01000027">
    <property type="protein sequence ID" value="RCJ41932.1"/>
    <property type="molecule type" value="Genomic_DNA"/>
</dbReference>
<evidence type="ECO:0000313" key="1">
    <source>
        <dbReference type="EMBL" id="RCJ41932.1"/>
    </source>
</evidence>